<accession>G8PCP4</accession>
<reference evidence="2 3" key="1">
    <citation type="journal article" date="2012" name="J. Bacteriol.">
        <title>Complete Genome Sequence of the Beer Spoilage Organism Pediococcus claussenii ATCC BAA-344T.</title>
        <authorList>
            <person name="Pittet V."/>
            <person name="Abegunde T."/>
            <person name="Marfleet T."/>
            <person name="Haakensen M."/>
            <person name="Morrow K."/>
            <person name="Jayaprakash T."/>
            <person name="Schroeder K."/>
            <person name="Trost B."/>
            <person name="Byrns S."/>
            <person name="Bergsveinson J."/>
            <person name="Kusalik A."/>
            <person name="Ziola B."/>
        </authorList>
    </citation>
    <scope>NUCLEOTIDE SEQUENCE [LARGE SCALE GENOMIC DNA]</scope>
    <source>
        <strain evidence="2 3">ATCC BAA-344</strain>
    </source>
</reference>
<feature type="transmembrane region" description="Helical" evidence="1">
    <location>
        <begin position="132"/>
        <end position="151"/>
    </location>
</feature>
<dbReference type="PATRIC" id="fig|701521.8.peg.707"/>
<dbReference type="STRING" id="701521.PECL_738"/>
<dbReference type="EMBL" id="CP003137">
    <property type="protein sequence ID" value="AEV95029.1"/>
    <property type="molecule type" value="Genomic_DNA"/>
</dbReference>
<feature type="transmembrane region" description="Helical" evidence="1">
    <location>
        <begin position="209"/>
        <end position="229"/>
    </location>
</feature>
<dbReference type="Proteomes" id="UP000005444">
    <property type="component" value="Chromosome"/>
</dbReference>
<dbReference type="RefSeq" id="WP_014215226.1">
    <property type="nucleotide sequence ID" value="NC_016605.1"/>
</dbReference>
<gene>
    <name evidence="2" type="ordered locus">PECL_738</name>
</gene>
<evidence type="ECO:0000313" key="3">
    <source>
        <dbReference type="Proteomes" id="UP000005444"/>
    </source>
</evidence>
<feature type="transmembrane region" description="Helical" evidence="1">
    <location>
        <begin position="158"/>
        <end position="179"/>
    </location>
</feature>
<sequence>MITMILNLTVFNENYMTKQIQHSDVASQINQNIDQQTSKLGLQNTNLVGSDLINQVLKNMVHQFYQGETVQVDNNLVTNQVEQSLGSNTGILQQGITGMVVSGVVQAINTQINSEKISSYSKTMSDTRRINSFTETAAFILLAVCMILALIKKALFRISGVGAIFSGLLGAILFGFAYVGDIPAKLITNNSVAVQIGNQVVKDITSTGFLVAVITAVTGILLYGIGRFIKI</sequence>
<dbReference type="AlphaFoldDB" id="G8PCP4"/>
<keyword evidence="1" id="KW-1133">Transmembrane helix</keyword>
<keyword evidence="1" id="KW-0472">Membrane</keyword>
<protein>
    <submittedName>
        <fullName evidence="2">Uncharacterized protein</fullName>
    </submittedName>
</protein>
<organism evidence="2 3">
    <name type="scientific">Pediococcus claussenii (strain ATCC BAA-344 / DSM 14800 / JCM 18046 / KCTC 3811 / LMG 21948 / P06)</name>
    <dbReference type="NCBI Taxonomy" id="701521"/>
    <lineage>
        <taxon>Bacteria</taxon>
        <taxon>Bacillati</taxon>
        <taxon>Bacillota</taxon>
        <taxon>Bacilli</taxon>
        <taxon>Lactobacillales</taxon>
        <taxon>Lactobacillaceae</taxon>
        <taxon>Pediococcus</taxon>
    </lineage>
</organism>
<dbReference type="KEGG" id="pce:PECL_738"/>
<keyword evidence="3" id="KW-1185">Reference proteome</keyword>
<keyword evidence="1" id="KW-0812">Transmembrane</keyword>
<evidence type="ECO:0000313" key="2">
    <source>
        <dbReference type="EMBL" id="AEV95029.1"/>
    </source>
</evidence>
<name>G8PCP4_PEDCP</name>
<proteinExistence type="predicted"/>
<dbReference type="eggNOG" id="ENOG502ZFBY">
    <property type="taxonomic scope" value="Bacteria"/>
</dbReference>
<evidence type="ECO:0000256" key="1">
    <source>
        <dbReference type="SAM" id="Phobius"/>
    </source>
</evidence>
<dbReference type="HOGENOM" id="CLU_1198871_0_0_9"/>